<dbReference type="AlphaFoldDB" id="A0A832G8S6"/>
<proteinExistence type="predicted"/>
<protein>
    <submittedName>
        <fullName evidence="3">T9SS type A sorting domain-containing protein</fullName>
    </submittedName>
</protein>
<gene>
    <name evidence="3" type="ORF">ENS56_15070</name>
</gene>
<comment type="caution">
    <text evidence="3">The sequence shown here is derived from an EMBL/GenBank/DDBJ whole genome shotgun (WGS) entry which is preliminary data.</text>
</comment>
<dbReference type="NCBIfam" id="TIGR04183">
    <property type="entry name" value="Por_Secre_tail"/>
    <property type="match status" value="1"/>
</dbReference>
<feature type="domain" description="Secretion system C-terminal sorting" evidence="2">
    <location>
        <begin position="550"/>
        <end position="625"/>
    </location>
</feature>
<organism evidence="3">
    <name type="scientific">Ignavibacterium album</name>
    <dbReference type="NCBI Taxonomy" id="591197"/>
    <lineage>
        <taxon>Bacteria</taxon>
        <taxon>Pseudomonadati</taxon>
        <taxon>Ignavibacteriota</taxon>
        <taxon>Ignavibacteria</taxon>
        <taxon>Ignavibacteriales</taxon>
        <taxon>Ignavibacteriaceae</taxon>
        <taxon>Ignavibacterium</taxon>
    </lineage>
</organism>
<feature type="signal peptide" evidence="1">
    <location>
        <begin position="1"/>
        <end position="22"/>
    </location>
</feature>
<sequence length="629" mass="71077">MSKTTNSLLLSLILITISFAQTAVRFPSQDFTQENFISSIVRTQNNQNDLLLKGQTSTTSKQIYLNNFNQSKVIVPDKYQVYNYMIELNKIKLPLNNNGVLADILVNGIEGMRYENKVLVFSGGFYLAGKNQNQWWANGVATASRINDYLPGLPGFPDDPRNRLYIVKVSDPPFGNSWQVWSDAVLLGAGFYDGNNDGIYTPIDLNQNGQWDTNEDKPDLLGDITVWCTYNDSRPSNQRRFNDIEPQGIQIKQTVMGVKPNNSHPADNVVFVRYRIVNNGSVTNEFDSVYFSIWSDPDIGQDNNGYLDDLVGYDSLLQSGYAYNDGDDPDWGINPPAIANTLLQGPVKYIPGVTFIDNNSNGVYDPGIDLPLDTAYVRNGAWIGEQEFPGAKNLRVSSFRHFIQSHPIVGDPANAQELIRSILGYDRFGNLIDPCTWYYGVVNGVNCNEVNPLFMYSGDPVTNYGWINNYPDDQRIMTTVGPFKLIANQPVDIWVAYVVGRGTDALNSVEVMRENIVYTFDVYRNNFTTLPVKVKDNKFTVKEFKLYQNYPNPFNPSTTISWQIPVSGRVTIKLFDILGKEIETIVDSYYEAGFHSTLYILHSTLSSGVYFYQLKTENYIETKKMTLLK</sequence>
<reference evidence="3" key="1">
    <citation type="journal article" date="2020" name="mSystems">
        <title>Genome- and Community-Level Interaction Insights into Carbon Utilization and Element Cycling Functions of Hydrothermarchaeota in Hydrothermal Sediment.</title>
        <authorList>
            <person name="Zhou Z."/>
            <person name="Liu Y."/>
            <person name="Xu W."/>
            <person name="Pan J."/>
            <person name="Luo Z.H."/>
            <person name="Li M."/>
        </authorList>
    </citation>
    <scope>NUCLEOTIDE SEQUENCE [LARGE SCALE GENOMIC DNA]</scope>
    <source>
        <strain evidence="3">SpSt-500</strain>
    </source>
</reference>
<evidence type="ECO:0000256" key="1">
    <source>
        <dbReference type="SAM" id="SignalP"/>
    </source>
</evidence>
<keyword evidence="1" id="KW-0732">Signal</keyword>
<dbReference type="InterPro" id="IPR026444">
    <property type="entry name" value="Secre_tail"/>
</dbReference>
<feature type="chain" id="PRO_5032986132" evidence="1">
    <location>
        <begin position="23"/>
        <end position="629"/>
    </location>
</feature>
<dbReference type="Pfam" id="PF18962">
    <property type="entry name" value="Por_Secre_tail"/>
    <property type="match status" value="1"/>
</dbReference>
<evidence type="ECO:0000259" key="2">
    <source>
        <dbReference type="Pfam" id="PF18962"/>
    </source>
</evidence>
<accession>A0A832G8S6</accession>
<dbReference type="EMBL" id="DSVI01000027">
    <property type="protein sequence ID" value="HGT49359.1"/>
    <property type="molecule type" value="Genomic_DNA"/>
</dbReference>
<name>A0A832G8S6_9BACT</name>
<evidence type="ECO:0000313" key="3">
    <source>
        <dbReference type="EMBL" id="HGT49359.1"/>
    </source>
</evidence>